<name>A0A4Y9XZE4_9APHY</name>
<feature type="compositionally biased region" description="Polar residues" evidence="1">
    <location>
        <begin position="110"/>
        <end position="126"/>
    </location>
</feature>
<feature type="compositionally biased region" description="Basic and acidic residues" evidence="1">
    <location>
        <begin position="59"/>
        <end position="93"/>
    </location>
</feature>
<accession>A0A4Y9XZE4</accession>
<organism evidence="2 3">
    <name type="scientific">Rhodofomes roseus</name>
    <dbReference type="NCBI Taxonomy" id="34475"/>
    <lineage>
        <taxon>Eukaryota</taxon>
        <taxon>Fungi</taxon>
        <taxon>Dikarya</taxon>
        <taxon>Basidiomycota</taxon>
        <taxon>Agaricomycotina</taxon>
        <taxon>Agaricomycetes</taxon>
        <taxon>Polyporales</taxon>
        <taxon>Rhodofomes</taxon>
    </lineage>
</organism>
<feature type="compositionally biased region" description="Basic and acidic residues" evidence="1">
    <location>
        <begin position="215"/>
        <end position="228"/>
    </location>
</feature>
<evidence type="ECO:0000256" key="1">
    <source>
        <dbReference type="SAM" id="MobiDB-lite"/>
    </source>
</evidence>
<feature type="compositionally biased region" description="Low complexity" evidence="1">
    <location>
        <begin position="141"/>
        <end position="159"/>
    </location>
</feature>
<feature type="compositionally biased region" description="Polar residues" evidence="1">
    <location>
        <begin position="160"/>
        <end position="199"/>
    </location>
</feature>
<sequence length="624" mass="67773">MRPAQEELGSTKIAALFDKAAQEDEDEAAAEREPEPEEVVEGGEKDTGDSIDGDGDVSMIDHAHSESQEPRKTQREKRNERAASVRKAIDTHRTSTSGPSSRLGAPVIQQVASPTKRSSSKNNTAGGLNANWRDKVAGLLTSSTTATPTKSKTKAATKSVVNQKNTTQSSPSKPGSKRAASSTANGSAPPSTSRTSAKQQQKKGGGRANAVQERGLTDRDVELSRDEVVGLPKVQQSVMIDSEDVPSVKPKSRTRRSPSSIPLEKSKSAENLPDFLREIWDETVLPTLKEKYGATTKLWDIEHGALVLRDEIQELINTLCPDDEYDVVASSKDLVYEVTRSRLFHWRRLFIITAKKLVDPVLRSLPNNGARKRYVREALQYGGAAYFDTPDGQPGHSRFVLETLAAHLNGIKGSVASSCGRPYSALALTFAAVQRAFASWEDGVDTGVPDWSGKSMKQLIESTWRTNIAGLIAHPDAFDRILAAATEVMQTGRGKKRGTHHKMSRDPKNEAAVSLFGPNPATQRDESEPLQSDDGDLAASGDHQAETDRYSAYSGIGESGDDTKDRDDWGADEQADCDDEAEHCGKVPAEDDEYGDYTDEVEYEDGDDGDDYGDGNGEAFEDAM</sequence>
<dbReference type="AlphaFoldDB" id="A0A4Y9XZE4"/>
<feature type="region of interest" description="Disordered" evidence="1">
    <location>
        <begin position="240"/>
        <end position="266"/>
    </location>
</feature>
<gene>
    <name evidence="2" type="ORF">EVJ58_g8135</name>
</gene>
<evidence type="ECO:0000313" key="2">
    <source>
        <dbReference type="EMBL" id="TFY55614.1"/>
    </source>
</evidence>
<dbReference type="EMBL" id="SEKV01000575">
    <property type="protein sequence ID" value="TFY55614.1"/>
    <property type="molecule type" value="Genomic_DNA"/>
</dbReference>
<feature type="compositionally biased region" description="Acidic residues" evidence="1">
    <location>
        <begin position="590"/>
        <end position="624"/>
    </location>
</feature>
<feature type="region of interest" description="Disordered" evidence="1">
    <location>
        <begin position="490"/>
        <end position="624"/>
    </location>
</feature>
<protein>
    <submittedName>
        <fullName evidence="2">Uncharacterized protein</fullName>
    </submittedName>
</protein>
<feature type="region of interest" description="Disordered" evidence="1">
    <location>
        <begin position="1"/>
        <end position="228"/>
    </location>
</feature>
<proteinExistence type="predicted"/>
<reference evidence="2 3" key="1">
    <citation type="submission" date="2019-01" db="EMBL/GenBank/DDBJ databases">
        <title>Genome sequencing of the rare red list fungi Fomitopsis rosea.</title>
        <authorList>
            <person name="Buettner E."/>
            <person name="Kellner H."/>
        </authorList>
    </citation>
    <scope>NUCLEOTIDE SEQUENCE [LARGE SCALE GENOMIC DNA]</scope>
    <source>
        <strain evidence="2 3">DSM 105464</strain>
    </source>
</reference>
<dbReference type="Proteomes" id="UP000298390">
    <property type="component" value="Unassembled WGS sequence"/>
</dbReference>
<evidence type="ECO:0000313" key="3">
    <source>
        <dbReference type="Proteomes" id="UP000298390"/>
    </source>
</evidence>
<feature type="compositionally biased region" description="Basic residues" evidence="1">
    <location>
        <begin position="493"/>
        <end position="503"/>
    </location>
</feature>
<comment type="caution">
    <text evidence="2">The sequence shown here is derived from an EMBL/GenBank/DDBJ whole genome shotgun (WGS) entry which is preliminary data.</text>
</comment>
<feature type="compositionally biased region" description="Acidic residues" evidence="1">
    <location>
        <begin position="23"/>
        <end position="41"/>
    </location>
</feature>
<feature type="compositionally biased region" description="Acidic residues" evidence="1">
    <location>
        <begin position="570"/>
        <end position="581"/>
    </location>
</feature>